<dbReference type="PANTHER" id="PTHR43798">
    <property type="entry name" value="MONOACYLGLYCEROL LIPASE"/>
    <property type="match status" value="1"/>
</dbReference>
<evidence type="ECO:0000259" key="1">
    <source>
        <dbReference type="Pfam" id="PF00561"/>
    </source>
</evidence>
<dbReference type="InterPro" id="IPR000073">
    <property type="entry name" value="AB_hydrolase_1"/>
</dbReference>
<dbReference type="RefSeq" id="WP_253887056.1">
    <property type="nucleotide sequence ID" value="NZ_BAAAVB010000013.1"/>
</dbReference>
<dbReference type="PRINTS" id="PR00111">
    <property type="entry name" value="ABHYDROLASE"/>
</dbReference>
<name>A0ABT1IBR2_9PSEU</name>
<sequence length="273" mass="29447">MPELKVNGLRTNYQLLPGTAGADPWLANETVVFIHGMGTDSLASFYLTLAPPVAAAGIDVISYDLRGHGRSERPVSGYTLPDFVADLDELLHALAATHPVHLVGNSFGGTIAYSYAAAHPNRVRSVVSIESEPPTDSWARKMAGILAATTQLLEVEENYEWIEATFGAHHRRLARLAGTRFTSTTMADEVATGAMMTAADVAAITCPVLSILGRHGYQSDDLDVVTALMPRAEVFVFDDQGHSVLVERHRAVRGLLVDWIRKHAAAPDQPVSP</sequence>
<dbReference type="InterPro" id="IPR050266">
    <property type="entry name" value="AB_hydrolase_sf"/>
</dbReference>
<reference evidence="2 3" key="1">
    <citation type="submission" date="2022-06" db="EMBL/GenBank/DDBJ databases">
        <title>Genomic Encyclopedia of Archaeal and Bacterial Type Strains, Phase II (KMG-II): from individual species to whole genera.</title>
        <authorList>
            <person name="Goeker M."/>
        </authorList>
    </citation>
    <scope>NUCLEOTIDE SEQUENCE [LARGE SCALE GENOMIC DNA]</scope>
    <source>
        <strain evidence="2 3">DSM 44255</strain>
    </source>
</reference>
<evidence type="ECO:0000313" key="2">
    <source>
        <dbReference type="EMBL" id="MCP2270065.1"/>
    </source>
</evidence>
<dbReference type="InterPro" id="IPR029058">
    <property type="entry name" value="AB_hydrolase_fold"/>
</dbReference>
<keyword evidence="2" id="KW-0378">Hydrolase</keyword>
<protein>
    <submittedName>
        <fullName evidence="2">Lysophospholipase, alpha-beta hydrolase superfamily</fullName>
    </submittedName>
</protein>
<dbReference type="GO" id="GO:0016787">
    <property type="term" value="F:hydrolase activity"/>
    <property type="evidence" value="ECO:0007669"/>
    <property type="project" value="UniProtKB-KW"/>
</dbReference>
<feature type="domain" description="AB hydrolase-1" evidence="1">
    <location>
        <begin position="30"/>
        <end position="143"/>
    </location>
</feature>
<dbReference type="PANTHER" id="PTHR43798:SF33">
    <property type="entry name" value="HYDROLASE, PUTATIVE (AFU_ORTHOLOGUE AFUA_2G14860)-RELATED"/>
    <property type="match status" value="1"/>
</dbReference>
<evidence type="ECO:0000313" key="3">
    <source>
        <dbReference type="Proteomes" id="UP001205185"/>
    </source>
</evidence>
<proteinExistence type="predicted"/>
<dbReference type="Proteomes" id="UP001205185">
    <property type="component" value="Unassembled WGS sequence"/>
</dbReference>
<accession>A0ABT1IBR2</accession>
<dbReference type="SUPFAM" id="SSF53474">
    <property type="entry name" value="alpha/beta-Hydrolases"/>
    <property type="match status" value="1"/>
</dbReference>
<gene>
    <name evidence="2" type="ORF">LV75_002566</name>
</gene>
<dbReference type="Pfam" id="PF00561">
    <property type="entry name" value="Abhydrolase_1"/>
    <property type="match status" value="1"/>
</dbReference>
<keyword evidence="3" id="KW-1185">Reference proteome</keyword>
<dbReference type="EMBL" id="JAMTCO010000006">
    <property type="protein sequence ID" value="MCP2270065.1"/>
    <property type="molecule type" value="Genomic_DNA"/>
</dbReference>
<organism evidence="2 3">
    <name type="scientific">Actinokineospora diospyrosa</name>
    <dbReference type="NCBI Taxonomy" id="103728"/>
    <lineage>
        <taxon>Bacteria</taxon>
        <taxon>Bacillati</taxon>
        <taxon>Actinomycetota</taxon>
        <taxon>Actinomycetes</taxon>
        <taxon>Pseudonocardiales</taxon>
        <taxon>Pseudonocardiaceae</taxon>
        <taxon>Actinokineospora</taxon>
    </lineage>
</organism>
<dbReference type="Gene3D" id="3.40.50.1820">
    <property type="entry name" value="alpha/beta hydrolase"/>
    <property type="match status" value="1"/>
</dbReference>
<comment type="caution">
    <text evidence="2">The sequence shown here is derived from an EMBL/GenBank/DDBJ whole genome shotgun (WGS) entry which is preliminary data.</text>
</comment>